<dbReference type="PANTHER" id="PTHR14369:SF0">
    <property type="entry name" value="SURFEIT LOCUS PROTEIN 6"/>
    <property type="match status" value="1"/>
</dbReference>
<keyword evidence="3" id="KW-0539">Nucleus</keyword>
<evidence type="ECO:0000256" key="4">
    <source>
        <dbReference type="SAM" id="MobiDB-lite"/>
    </source>
</evidence>
<feature type="compositionally biased region" description="Acidic residues" evidence="4">
    <location>
        <begin position="92"/>
        <end position="103"/>
    </location>
</feature>
<feature type="compositionally biased region" description="Basic residues" evidence="4">
    <location>
        <begin position="520"/>
        <end position="533"/>
    </location>
</feature>
<dbReference type="AlphaFoldDB" id="A0A6H0XXY2"/>
<feature type="region of interest" description="Disordered" evidence="4">
    <location>
        <begin position="475"/>
        <end position="542"/>
    </location>
</feature>
<feature type="compositionally biased region" description="Low complexity" evidence="4">
    <location>
        <begin position="203"/>
        <end position="215"/>
    </location>
</feature>
<organism evidence="7 8">
    <name type="scientific">Peltaster fructicola</name>
    <dbReference type="NCBI Taxonomy" id="286661"/>
    <lineage>
        <taxon>Eukaryota</taxon>
        <taxon>Fungi</taxon>
        <taxon>Dikarya</taxon>
        <taxon>Ascomycota</taxon>
        <taxon>Pezizomycotina</taxon>
        <taxon>Dothideomycetes</taxon>
        <taxon>Dothideomycetes incertae sedis</taxon>
        <taxon>Peltaster</taxon>
    </lineage>
</organism>
<feature type="domain" description="Ribosomal RNA-processing protein 14/surfeit locus protein 6 C-terminal" evidence="5">
    <location>
        <begin position="332"/>
        <end position="523"/>
    </location>
</feature>
<dbReference type="OrthoDB" id="444809at2759"/>
<evidence type="ECO:0008006" key="9">
    <source>
        <dbReference type="Google" id="ProtNLM"/>
    </source>
</evidence>
<evidence type="ECO:0000256" key="3">
    <source>
        <dbReference type="ARBA" id="ARBA00023242"/>
    </source>
</evidence>
<feature type="compositionally biased region" description="Polar residues" evidence="4">
    <location>
        <begin position="238"/>
        <end position="250"/>
    </location>
</feature>
<sequence length="542" mass="60700">MADQNDVLDGLEERLRSNSKAFESILALTPAQEHFGTAIVDGREPSEQWRAKKQTKAEKKAARKAKLDPANQISALDVMKEREKKRKRELGMEEEEEIVEQDEAANAQPTTSNKRAKTEQDPAADQAKREALAEKRRQKREKKKQKDDKAKSKREAKKARVQEKEVEELVEGDADSEAGDAIEKIDMDGMIDEADAEREDDASSAPSSPVVDSPAFDISANHSTTSSTSSIPPPSLPEDTTSKPSTTTPARNLPKGQTLIRPPLSIALPEPPTAVSMLADAEITSRTSSPKPQLPKIDQAILQERLRIRLQELRDKRKADGTDGQPARSRHELLEQRRKKADQRKAHKKELRRKAKEEEARKQEERLRGSGSPLSGADIFSPRSETNNFSFSRLAFADGTATDASLSKLVDVPRHKGPSDAKTALLAAENKQKRLAGLDEQKRADIGEKDLWLNASKRAHGERVRDDTSLLKKALKRKEKQKNKSEKEWQDRTEAVVKGKEMKQKRREDNLAKRREDKGSKKKPVKKAGKKARPGFEGRFKA</sequence>
<feature type="region of interest" description="Disordered" evidence="4">
    <location>
        <begin position="42"/>
        <end position="300"/>
    </location>
</feature>
<dbReference type="Pfam" id="PF04935">
    <property type="entry name" value="SURF6"/>
    <property type="match status" value="1"/>
</dbReference>
<evidence type="ECO:0000313" key="7">
    <source>
        <dbReference type="EMBL" id="QIW99636.1"/>
    </source>
</evidence>
<evidence type="ECO:0000313" key="8">
    <source>
        <dbReference type="Proteomes" id="UP000503462"/>
    </source>
</evidence>
<dbReference type="GO" id="GO:0042273">
    <property type="term" value="P:ribosomal large subunit biogenesis"/>
    <property type="evidence" value="ECO:0007669"/>
    <property type="project" value="TreeGrafter"/>
</dbReference>
<keyword evidence="8" id="KW-1185">Reference proteome</keyword>
<evidence type="ECO:0000256" key="1">
    <source>
        <dbReference type="ARBA" id="ARBA00004123"/>
    </source>
</evidence>
<dbReference type="PANTHER" id="PTHR14369">
    <property type="entry name" value="SURFEIT LOCUS PROTEIN 6"/>
    <property type="match status" value="1"/>
</dbReference>
<feature type="compositionally biased region" description="Acidic residues" evidence="4">
    <location>
        <begin position="189"/>
        <end position="202"/>
    </location>
</feature>
<gene>
    <name evidence="7" type="ORF">AMS68_005154</name>
</gene>
<protein>
    <recommendedName>
        <fullName evidence="9">Ribosomal RNA-processing protein 14/surfeit locus protein 6 C-terminal domain-containing protein</fullName>
    </recommendedName>
</protein>
<feature type="domain" description="Ribosomal RNA-processing protein 14 N-terminal" evidence="6">
    <location>
        <begin position="14"/>
        <end position="70"/>
    </location>
</feature>
<evidence type="ECO:0000256" key="2">
    <source>
        <dbReference type="ARBA" id="ARBA00005904"/>
    </source>
</evidence>
<dbReference type="GO" id="GO:0003677">
    <property type="term" value="F:DNA binding"/>
    <property type="evidence" value="ECO:0007669"/>
    <property type="project" value="TreeGrafter"/>
</dbReference>
<dbReference type="GO" id="GO:0042274">
    <property type="term" value="P:ribosomal small subunit biogenesis"/>
    <property type="evidence" value="ECO:0007669"/>
    <property type="project" value="TreeGrafter"/>
</dbReference>
<dbReference type="Proteomes" id="UP000503462">
    <property type="component" value="Chromosome 3"/>
</dbReference>
<dbReference type="InterPro" id="IPR007019">
    <property type="entry name" value="SURF6"/>
</dbReference>
<accession>A0A6H0XXY2</accession>
<dbReference type="InterPro" id="IPR029188">
    <property type="entry name" value="Rrp14_N"/>
</dbReference>
<feature type="region of interest" description="Disordered" evidence="4">
    <location>
        <begin position="312"/>
        <end position="383"/>
    </location>
</feature>
<dbReference type="GO" id="GO:0005730">
    <property type="term" value="C:nucleolus"/>
    <property type="evidence" value="ECO:0007669"/>
    <property type="project" value="TreeGrafter"/>
</dbReference>
<feature type="compositionally biased region" description="Basic and acidic residues" evidence="4">
    <location>
        <begin position="312"/>
        <end position="321"/>
    </location>
</feature>
<dbReference type="InterPro" id="IPR029190">
    <property type="entry name" value="Rrp14/SURF6_C"/>
</dbReference>
<name>A0A6H0XXY2_9PEZI</name>
<comment type="similarity">
    <text evidence="2">Belongs to the SURF6 family.</text>
</comment>
<evidence type="ECO:0000259" key="5">
    <source>
        <dbReference type="Pfam" id="PF04935"/>
    </source>
</evidence>
<dbReference type="GO" id="GO:0003723">
    <property type="term" value="F:RNA binding"/>
    <property type="evidence" value="ECO:0007669"/>
    <property type="project" value="TreeGrafter"/>
</dbReference>
<feature type="compositionally biased region" description="Basic and acidic residues" evidence="4">
    <location>
        <begin position="42"/>
        <end position="60"/>
    </location>
</feature>
<evidence type="ECO:0000259" key="6">
    <source>
        <dbReference type="Pfam" id="PF15459"/>
    </source>
</evidence>
<proteinExistence type="inferred from homology"/>
<reference evidence="7 8" key="1">
    <citation type="journal article" date="2016" name="Sci. Rep.">
        <title>Peltaster fructicola genome reveals evolution from an invasive phytopathogen to an ectophytic parasite.</title>
        <authorList>
            <person name="Xu C."/>
            <person name="Chen H."/>
            <person name="Gleason M.L."/>
            <person name="Xu J.R."/>
            <person name="Liu H."/>
            <person name="Zhang R."/>
            <person name="Sun G."/>
        </authorList>
    </citation>
    <scope>NUCLEOTIDE SEQUENCE [LARGE SCALE GENOMIC DNA]</scope>
    <source>
        <strain evidence="7 8">LNHT1506</strain>
    </source>
</reference>
<feature type="compositionally biased region" description="Acidic residues" evidence="4">
    <location>
        <begin position="165"/>
        <end position="180"/>
    </location>
</feature>
<dbReference type="EMBL" id="CP051141">
    <property type="protein sequence ID" value="QIW99636.1"/>
    <property type="molecule type" value="Genomic_DNA"/>
</dbReference>
<dbReference type="Pfam" id="PF15459">
    <property type="entry name" value="RRP14"/>
    <property type="match status" value="1"/>
</dbReference>
<feature type="compositionally biased region" description="Basic residues" evidence="4">
    <location>
        <begin position="337"/>
        <end position="354"/>
    </location>
</feature>
<feature type="compositionally biased region" description="Basic and acidic residues" evidence="4">
    <location>
        <begin position="116"/>
        <end position="135"/>
    </location>
</feature>
<feature type="compositionally biased region" description="Basic and acidic residues" evidence="4">
    <location>
        <begin position="355"/>
        <end position="368"/>
    </location>
</feature>
<feature type="compositionally biased region" description="Basic and acidic residues" evidence="4">
    <location>
        <begin position="482"/>
        <end position="519"/>
    </location>
</feature>
<comment type="subcellular location">
    <subcellularLocation>
        <location evidence="1">Nucleus</location>
    </subcellularLocation>
</comment>